<dbReference type="EMBL" id="REFZ01000003">
    <property type="protein sequence ID" value="RQH01773.1"/>
    <property type="molecule type" value="Genomic_DNA"/>
</dbReference>
<name>A0A3N6NPU6_NATCH</name>
<dbReference type="PANTHER" id="PTHR14136">
    <property type="entry name" value="BTB_POZ DOMAIN-CONTAINING PROTEIN KCTD9"/>
    <property type="match status" value="1"/>
</dbReference>
<protein>
    <submittedName>
        <fullName evidence="1">Pentapeptide repeat-containing protein</fullName>
    </submittedName>
</protein>
<dbReference type="Gene3D" id="2.160.20.80">
    <property type="entry name" value="E3 ubiquitin-protein ligase SopA"/>
    <property type="match status" value="1"/>
</dbReference>
<keyword evidence="2" id="KW-1185">Reference proteome</keyword>
<dbReference type="PANTHER" id="PTHR14136:SF17">
    <property type="entry name" value="BTB_POZ DOMAIN-CONTAINING PROTEIN KCTD9"/>
    <property type="match status" value="1"/>
</dbReference>
<evidence type="ECO:0000313" key="1">
    <source>
        <dbReference type="EMBL" id="RQH01773.1"/>
    </source>
</evidence>
<dbReference type="Pfam" id="PF00805">
    <property type="entry name" value="Pentapeptide"/>
    <property type="match status" value="3"/>
</dbReference>
<reference evidence="1 2" key="1">
    <citation type="submission" date="2018-10" db="EMBL/GenBank/DDBJ databases">
        <title>Natrarchaeobius chitinivorans gen. nov., sp. nov., and Natrarchaeobius haloalkaliphilus sp. nov., alkaliphilic, chitin-utilizing haloarchaea from hypersaline alkaline lakes.</title>
        <authorList>
            <person name="Sorokin D.Y."/>
            <person name="Elcheninov A.G."/>
            <person name="Kostrikina N.A."/>
            <person name="Bale N.J."/>
            <person name="Sinninghe Damste J.S."/>
            <person name="Khijniak T.V."/>
            <person name="Kublanov I.V."/>
            <person name="Toshchakov S.V."/>
        </authorList>
    </citation>
    <scope>NUCLEOTIDE SEQUENCE [LARGE SCALE GENOMIC DNA]</scope>
    <source>
        <strain evidence="1 2">AArcht7</strain>
    </source>
</reference>
<sequence length="397" mass="44530">MAIEFSNQTTINRQSMRQGQKSVGKWCDYERCNRSTWEDTGFCFWHAEVAEKPVADRDEWPVDIEGAYLNGVDLEGARLPEIRLWGADLSDACLRGAILHRATLRGANLTNADLTGIDLDYANLMDCNAACADLTGADLSSTCLAHANLENAVLARAKLNEADLWAANLTDATLSNAVLSGTNLVDATLTDADLDGAVIATDIDRAEFGYEWVTPDRKLTDVLRPTPYTPHTYWELPKAKPNSFFYYFTSREYRQEDSKYRLLDETLLTFGAFGERREVVTLDRSCIPNPLWDSILAELEIDNWPALAISKKPLGFEKLSSTDTSFALSEDRRFVKLESGVITDRLLSDPDELKQFLNSLHEGAKENDLKRTMQKKKCRELLNIGGKKIEDVVINSL</sequence>
<dbReference type="Proteomes" id="UP000281431">
    <property type="component" value="Unassembled WGS sequence"/>
</dbReference>
<dbReference type="InterPro" id="IPR001646">
    <property type="entry name" value="5peptide_repeat"/>
</dbReference>
<gene>
    <name evidence="1" type="ORF">EA472_05475</name>
</gene>
<accession>A0A3N6NPU6</accession>
<organism evidence="1 2">
    <name type="scientific">Natrarchaeobius chitinivorans</name>
    <dbReference type="NCBI Taxonomy" id="1679083"/>
    <lineage>
        <taxon>Archaea</taxon>
        <taxon>Methanobacteriati</taxon>
        <taxon>Methanobacteriota</taxon>
        <taxon>Stenosarchaea group</taxon>
        <taxon>Halobacteria</taxon>
        <taxon>Halobacteriales</taxon>
        <taxon>Natrialbaceae</taxon>
        <taxon>Natrarchaeobius</taxon>
    </lineage>
</organism>
<evidence type="ECO:0000313" key="2">
    <source>
        <dbReference type="Proteomes" id="UP000281431"/>
    </source>
</evidence>
<dbReference type="SUPFAM" id="SSF141571">
    <property type="entry name" value="Pentapeptide repeat-like"/>
    <property type="match status" value="1"/>
</dbReference>
<proteinExistence type="predicted"/>
<dbReference type="AlphaFoldDB" id="A0A3N6NPU6"/>
<dbReference type="InterPro" id="IPR051082">
    <property type="entry name" value="Pentapeptide-BTB/POZ_domain"/>
</dbReference>
<comment type="caution">
    <text evidence="1">The sequence shown here is derived from an EMBL/GenBank/DDBJ whole genome shotgun (WGS) entry which is preliminary data.</text>
</comment>